<keyword evidence="2" id="KW-1185">Reference proteome</keyword>
<sequence>MRIKLQNLKIGQKVTITDVSVEHERIKKVKISSDCRVERRIFNESTENGYSYYGLNDGCKTLGSQGCLIVA</sequence>
<dbReference type="RefSeq" id="WP_282904380.1">
    <property type="nucleotide sequence ID" value="NZ_CP124855.1"/>
</dbReference>
<evidence type="ECO:0000313" key="1">
    <source>
        <dbReference type="EMBL" id="WHF50985.1"/>
    </source>
</evidence>
<name>A0ABY8RAM4_9FLAO</name>
<accession>A0ABY8RAM4</accession>
<organism evidence="1 2">
    <name type="scientific">Chryseobacterium gotjawalense</name>
    <dbReference type="NCBI Taxonomy" id="3042315"/>
    <lineage>
        <taxon>Bacteria</taxon>
        <taxon>Pseudomonadati</taxon>
        <taxon>Bacteroidota</taxon>
        <taxon>Flavobacteriia</taxon>
        <taxon>Flavobacteriales</taxon>
        <taxon>Weeksellaceae</taxon>
        <taxon>Chryseobacterium group</taxon>
        <taxon>Chryseobacterium</taxon>
    </lineage>
</organism>
<evidence type="ECO:0000313" key="2">
    <source>
        <dbReference type="Proteomes" id="UP001241656"/>
    </source>
</evidence>
<protein>
    <submittedName>
        <fullName evidence="1">Uncharacterized protein</fullName>
    </submittedName>
</protein>
<gene>
    <name evidence="1" type="ORF">QGN23_11160</name>
</gene>
<reference evidence="1 2" key="1">
    <citation type="submission" date="2023-05" db="EMBL/GenBank/DDBJ databases">
        <title>Genomic insight into Chryseobacterium sp. wdc7 isolated forest soil (Gotjawal).</title>
        <authorList>
            <person name="Park S.-J."/>
        </authorList>
    </citation>
    <scope>NUCLEOTIDE SEQUENCE [LARGE SCALE GENOMIC DNA]</scope>
    <source>
        <strain evidence="2">wdc7</strain>
    </source>
</reference>
<dbReference type="Proteomes" id="UP001241656">
    <property type="component" value="Chromosome"/>
</dbReference>
<proteinExistence type="predicted"/>
<dbReference type="EMBL" id="CP124855">
    <property type="protein sequence ID" value="WHF50985.1"/>
    <property type="molecule type" value="Genomic_DNA"/>
</dbReference>